<feature type="transmembrane region" description="Helical" evidence="1">
    <location>
        <begin position="367"/>
        <end position="391"/>
    </location>
</feature>
<feature type="transmembrane region" description="Helical" evidence="1">
    <location>
        <begin position="397"/>
        <end position="423"/>
    </location>
</feature>
<keyword evidence="1" id="KW-0812">Transmembrane</keyword>
<dbReference type="Proteomes" id="UP000199698">
    <property type="component" value="Unassembled WGS sequence"/>
</dbReference>
<keyword evidence="1" id="KW-1133">Transmembrane helix</keyword>
<feature type="transmembrane region" description="Helical" evidence="1">
    <location>
        <begin position="124"/>
        <end position="147"/>
    </location>
</feature>
<feature type="transmembrane region" description="Helical" evidence="1">
    <location>
        <begin position="325"/>
        <end position="355"/>
    </location>
</feature>
<sequence length="471" mass="52202">MKTFFTFITLSLFSSGTFATGLNGHDLSLYFSIPFIGILLSIALMPLFLSRLWHYHYGKIIAIWTLLFLFFTFYFFGLQPTIDLTVHAIIVEYIPFILLLLALFTVSGGILIKSEVISTPKLNVGLLAIGTLLASIMGTTGAAMLMIRPLIRANRQRQHATHTIIFFIFLVANIGGGLTPLGDPPLFIGFLKGVNFTWTVRHMLLPVLLNAILLLAIYYVIDNYYFRQQYGKIQANILMSKPHPVKVYGKFNIILLIAIVIGVLLSGIWQSSVSFSFLGVNIALQNLVRDGMFMLISLISIVITPKQVRAGNEFNWDAIIEVAKLFIGIFITIVPVIAILRAGSNGALAPLVSFVTSEQGNPINGRYFWLSGLLSGFLDNAPTYLVFFNLASGDANILMITMAKTLLAISMGSVFMGALSYIGNAPNVMIKCIATQHKINMPSFFGYMKWSVTILIPLFIINHLLFFNELA</sequence>
<dbReference type="AlphaFoldDB" id="A0A1C4A486"/>
<feature type="transmembrane region" description="Helical" evidence="1">
    <location>
        <begin position="90"/>
        <end position="112"/>
    </location>
</feature>
<evidence type="ECO:0000256" key="1">
    <source>
        <dbReference type="SAM" id="Phobius"/>
    </source>
</evidence>
<evidence type="ECO:0000313" key="2">
    <source>
        <dbReference type="EMBL" id="SCB89342.1"/>
    </source>
</evidence>
<keyword evidence="3" id="KW-1185">Reference proteome</keyword>
<feature type="transmembrane region" description="Helical" evidence="1">
    <location>
        <begin position="203"/>
        <end position="221"/>
    </location>
</feature>
<evidence type="ECO:0000313" key="3">
    <source>
        <dbReference type="Proteomes" id="UP000199698"/>
    </source>
</evidence>
<organism evidence="2 3">
    <name type="scientific">Gilliamella intestini</name>
    <dbReference type="NCBI Taxonomy" id="1798183"/>
    <lineage>
        <taxon>Bacteria</taxon>
        <taxon>Pseudomonadati</taxon>
        <taxon>Pseudomonadota</taxon>
        <taxon>Gammaproteobacteria</taxon>
        <taxon>Orbales</taxon>
        <taxon>Orbaceae</taxon>
        <taxon>Gilliamella</taxon>
    </lineage>
</organism>
<dbReference type="STRING" id="1798183.GA0061080_100836"/>
<dbReference type="OrthoDB" id="9765532at2"/>
<feature type="transmembrane region" description="Helical" evidence="1">
    <location>
        <begin position="444"/>
        <end position="466"/>
    </location>
</feature>
<protein>
    <submittedName>
        <fullName evidence="2">Transporter, UIT6 family (TC 9.B.53)</fullName>
    </submittedName>
</protein>
<gene>
    <name evidence="2" type="ORF">GA0061080_100836</name>
</gene>
<keyword evidence="1" id="KW-0472">Membrane</keyword>
<accession>A0A1C4A486</accession>
<feature type="transmembrane region" description="Helical" evidence="1">
    <location>
        <begin position="287"/>
        <end position="305"/>
    </location>
</feature>
<dbReference type="RefSeq" id="WP_091121137.1">
    <property type="nucleotide sequence ID" value="NZ_FMBA01000008.1"/>
</dbReference>
<feature type="transmembrane region" description="Helical" evidence="1">
    <location>
        <begin position="159"/>
        <end position="182"/>
    </location>
</feature>
<proteinExistence type="predicted"/>
<dbReference type="EMBL" id="FMBA01000008">
    <property type="protein sequence ID" value="SCB89342.1"/>
    <property type="molecule type" value="Genomic_DNA"/>
</dbReference>
<feature type="transmembrane region" description="Helical" evidence="1">
    <location>
        <begin position="61"/>
        <end position="78"/>
    </location>
</feature>
<feature type="transmembrane region" description="Helical" evidence="1">
    <location>
        <begin position="29"/>
        <end position="49"/>
    </location>
</feature>
<feature type="transmembrane region" description="Helical" evidence="1">
    <location>
        <begin position="253"/>
        <end position="280"/>
    </location>
</feature>
<dbReference type="Pfam" id="PF16980">
    <property type="entry name" value="CitMHS_2"/>
    <property type="match status" value="1"/>
</dbReference>
<name>A0A1C4A486_9GAMM</name>
<dbReference type="InterPro" id="IPR031566">
    <property type="entry name" value="CitMHS_2"/>
</dbReference>
<reference evidence="3" key="1">
    <citation type="submission" date="2016-08" db="EMBL/GenBank/DDBJ databases">
        <authorList>
            <person name="Varghese N."/>
            <person name="Submissions Spin"/>
        </authorList>
    </citation>
    <scope>NUCLEOTIDE SEQUENCE [LARGE SCALE GENOMIC DNA]</scope>
    <source>
        <strain evidence="3">R-53144</strain>
    </source>
</reference>